<organism evidence="1 2">
    <name type="scientific">Plasmopara halstedii</name>
    <name type="common">Downy mildew of sunflower</name>
    <dbReference type="NCBI Taxonomy" id="4781"/>
    <lineage>
        <taxon>Eukaryota</taxon>
        <taxon>Sar</taxon>
        <taxon>Stramenopiles</taxon>
        <taxon>Oomycota</taxon>
        <taxon>Peronosporomycetes</taxon>
        <taxon>Peronosporales</taxon>
        <taxon>Peronosporaceae</taxon>
        <taxon>Plasmopara</taxon>
    </lineage>
</organism>
<reference evidence="2" key="1">
    <citation type="submission" date="2014-09" db="EMBL/GenBank/DDBJ databases">
        <authorList>
            <person name="Sharma Rahul"/>
            <person name="Thines Marco"/>
        </authorList>
    </citation>
    <scope>NUCLEOTIDE SEQUENCE [LARGE SCALE GENOMIC DNA]</scope>
</reference>
<dbReference type="AlphaFoldDB" id="A0A0P1A5N6"/>
<dbReference type="Proteomes" id="UP000054928">
    <property type="component" value="Unassembled WGS sequence"/>
</dbReference>
<name>A0A0P1A5N6_PLAHL</name>
<dbReference type="GeneID" id="36404610"/>
<keyword evidence="2" id="KW-1185">Reference proteome</keyword>
<dbReference type="RefSeq" id="XP_024571803.1">
    <property type="nucleotide sequence ID" value="XM_024724137.1"/>
</dbReference>
<proteinExistence type="predicted"/>
<evidence type="ECO:0000313" key="1">
    <source>
        <dbReference type="EMBL" id="CEG35434.1"/>
    </source>
</evidence>
<protein>
    <submittedName>
        <fullName evidence="1">Uncharacterized protein</fullName>
    </submittedName>
</protein>
<sequence length="72" mass="8079">MAKEELNDPEIPQVFIAAAFLPQTHQSRLSSAATIRHEGCSLLSQSQTFVLAIFIRTSSQNYVWGDRAIKQM</sequence>
<dbReference type="EMBL" id="CCYD01000041">
    <property type="protein sequence ID" value="CEG35434.1"/>
    <property type="molecule type" value="Genomic_DNA"/>
</dbReference>
<evidence type="ECO:0000313" key="2">
    <source>
        <dbReference type="Proteomes" id="UP000054928"/>
    </source>
</evidence>
<accession>A0A0P1A5N6</accession>